<proteinExistence type="predicted"/>
<evidence type="ECO:0000259" key="2">
    <source>
        <dbReference type="Pfam" id="PF13240"/>
    </source>
</evidence>
<feature type="transmembrane region" description="Helical" evidence="1">
    <location>
        <begin position="64"/>
        <end position="84"/>
    </location>
</feature>
<dbReference type="Proteomes" id="UP000509623">
    <property type="component" value="Chromosome"/>
</dbReference>
<dbReference type="InterPro" id="IPR038587">
    <property type="entry name" value="Ribosomal_eL40_sf"/>
</dbReference>
<dbReference type="Gene3D" id="4.10.1060.50">
    <property type="match status" value="1"/>
</dbReference>
<evidence type="ECO:0000313" key="5">
    <source>
        <dbReference type="Proteomes" id="UP000501316"/>
    </source>
</evidence>
<dbReference type="KEGG" id="clf:GJQ69_05055"/>
<keyword evidence="1" id="KW-0472">Membrane</keyword>
<reference evidence="4" key="2">
    <citation type="journal article" date="2021" name="Appl. Environ. Microbiol.">
        <title>Adaptability of a Caproate-Producing Bacterium Contributes to Its Dominance in an Anaerobic Fermentation System.</title>
        <authorList>
            <person name="Wang H."/>
            <person name="Gu Y."/>
            <person name="Zhou W."/>
            <person name="Zhao D."/>
            <person name="Qiao Z."/>
            <person name="Zheng J."/>
            <person name="Gao J."/>
            <person name="Chen X."/>
            <person name="Ren C."/>
            <person name="Xu Y."/>
        </authorList>
    </citation>
    <scope>NUCLEOTIDE SEQUENCE</scope>
    <source>
        <strain evidence="4">JNU-WLY1368</strain>
    </source>
</reference>
<protein>
    <submittedName>
        <fullName evidence="3">Zinc-ribbon domain-containing protein</fullName>
    </submittedName>
</protein>
<keyword evidence="1" id="KW-0812">Transmembrane</keyword>
<dbReference type="Pfam" id="PF13240">
    <property type="entry name" value="Zn_Ribbon_1"/>
    <property type="match status" value="1"/>
</dbReference>
<evidence type="ECO:0000313" key="4">
    <source>
        <dbReference type="EMBL" id="QKO31027.1"/>
    </source>
</evidence>
<gene>
    <name evidence="3" type="ORF">GJQ69_05055</name>
    <name evidence="4" type="ORF">GKP14_08495</name>
</gene>
<keyword evidence="1" id="KW-1133">Transmembrane helix</keyword>
<reference evidence="4" key="3">
    <citation type="journal article" date="2022" name="Int. J. Syst. Evol. Microbiol.">
        <title>Caproicibacterium lactatifermentans sp. nov., isolated from pit clay used for the production of Chinese strong aroma-type liquor.</title>
        <authorList>
            <person name="Wang H."/>
            <person name="Gu Y."/>
            <person name="Zhao D."/>
            <person name="Qiao Z."/>
            <person name="Zheng J."/>
            <person name="Gao J."/>
            <person name="Ren C."/>
            <person name="Xu Y."/>
        </authorList>
    </citation>
    <scope>NUCLEOTIDE SEQUENCE</scope>
    <source>
        <strain evidence="4">JNU-WLY1368</strain>
    </source>
</reference>
<reference evidence="5 6" key="1">
    <citation type="submission" date="2019-11" db="EMBL/GenBank/DDBJ databases">
        <authorList>
            <person name="Ren C."/>
            <person name="Wang H."/>
            <person name="Xu Y."/>
        </authorList>
    </citation>
    <scope>NUCLEOTIDE SEQUENCE [LARGE SCALE GENOMIC DNA]</scope>
    <source>
        <strain evidence="6">JNU-WLY1368</strain>
        <strain evidence="3 5">LBM 19010</strain>
    </source>
</reference>
<dbReference type="InterPro" id="IPR026870">
    <property type="entry name" value="Zinc_ribbon_dom"/>
</dbReference>
<accession>A0A859DUG0</accession>
<evidence type="ECO:0000313" key="6">
    <source>
        <dbReference type="Proteomes" id="UP000509623"/>
    </source>
</evidence>
<dbReference type="Proteomes" id="UP000501316">
    <property type="component" value="Chromosome"/>
</dbReference>
<dbReference type="AlphaFoldDB" id="A0A859DUG0"/>
<sequence>MICPKCGYDNPAEARFCSRCGMPFQDMVPPAEDSEFLNNHLSDNEYDTYEEEDEEPKHHSYGPFITLIILLCVVAVGISFSVAWKQEQGTWPWERLIGTASSAVSQAAVSSSQQTLIPRKTSPNYTAADISAAVRNSEFQQFAVSESEINSIKTDGQSLTDADLVEFTVTKSMVQLHMQVRIPSSYSSAVSGAPSSIDKPRVTAWGADTWKLTGTWNDTDGNALLIDTCSAGSLTARYVPAGTFESRAVSGSISENGDISLLSGKTQISGQFTPAGTALLTITVNGRQPRTQQFIMLSSAIAGLPSVPSSAVSSSSRTSAVP</sequence>
<dbReference type="RefSeq" id="WP_086035768.1">
    <property type="nucleotide sequence ID" value="NZ_CP046051.1"/>
</dbReference>
<dbReference type="EMBL" id="CP046051">
    <property type="protein sequence ID" value="QKN23903.1"/>
    <property type="molecule type" value="Genomic_DNA"/>
</dbReference>
<keyword evidence="6" id="KW-1185">Reference proteome</keyword>
<evidence type="ECO:0000313" key="3">
    <source>
        <dbReference type="EMBL" id="QKN23903.1"/>
    </source>
</evidence>
<name>A0A859DUG0_9FIRM</name>
<organism evidence="3 5">
    <name type="scientific">Caproicibacterium lactatifermentans</name>
    <dbReference type="NCBI Taxonomy" id="2666138"/>
    <lineage>
        <taxon>Bacteria</taxon>
        <taxon>Bacillati</taxon>
        <taxon>Bacillota</taxon>
        <taxon>Clostridia</taxon>
        <taxon>Eubacteriales</taxon>
        <taxon>Oscillospiraceae</taxon>
        <taxon>Caproicibacterium</taxon>
    </lineage>
</organism>
<dbReference type="EMBL" id="CP046161">
    <property type="protein sequence ID" value="QKO31027.1"/>
    <property type="molecule type" value="Genomic_DNA"/>
</dbReference>
<evidence type="ECO:0000256" key="1">
    <source>
        <dbReference type="SAM" id="Phobius"/>
    </source>
</evidence>
<feature type="domain" description="Zinc-ribbon" evidence="2">
    <location>
        <begin position="3"/>
        <end position="23"/>
    </location>
</feature>